<evidence type="ECO:0000256" key="11">
    <source>
        <dbReference type="ARBA" id="ARBA00023236"/>
    </source>
</evidence>
<dbReference type="GO" id="GO:0006260">
    <property type="term" value="P:DNA replication"/>
    <property type="evidence" value="ECO:0007669"/>
    <property type="project" value="UniProtKB-UniRule"/>
</dbReference>
<gene>
    <name evidence="12 16" type="primary">lexA</name>
    <name evidence="16" type="ORF">MNODULE_07090</name>
</gene>
<dbReference type="EMBL" id="VTOW01000001">
    <property type="protein sequence ID" value="NKE70502.1"/>
    <property type="molecule type" value="Genomic_DNA"/>
</dbReference>
<proteinExistence type="inferred from homology"/>
<dbReference type="InterPro" id="IPR050077">
    <property type="entry name" value="LexA_repressor"/>
</dbReference>
<dbReference type="HAMAP" id="MF_00015">
    <property type="entry name" value="LexA"/>
    <property type="match status" value="1"/>
</dbReference>
<dbReference type="InterPro" id="IPR036390">
    <property type="entry name" value="WH_DNA-bd_sf"/>
</dbReference>
<evidence type="ECO:0000256" key="1">
    <source>
        <dbReference type="ARBA" id="ARBA00007484"/>
    </source>
</evidence>
<dbReference type="InterPro" id="IPR036286">
    <property type="entry name" value="LexA/Signal_pep-like_sf"/>
</dbReference>
<dbReference type="PANTHER" id="PTHR33516:SF2">
    <property type="entry name" value="LEXA REPRESSOR-RELATED"/>
    <property type="match status" value="1"/>
</dbReference>
<keyword evidence="4 12" id="KW-0227">DNA damage</keyword>
<comment type="function">
    <text evidence="12">Represses a number of genes involved in the response to DNA damage (SOS response), including recA and lexA. In the presence of single-stranded DNA, RecA interacts with LexA causing an autocatalytic cleavage which disrupts the DNA-binding part of LexA, leading to derepression of the SOS regulon and eventually DNA repair.</text>
</comment>
<keyword evidence="11 12" id="KW-0742">SOS response</keyword>
<evidence type="ECO:0000256" key="8">
    <source>
        <dbReference type="ARBA" id="ARBA00023125"/>
    </source>
</evidence>
<feature type="site" description="Cleavage; by autolysis" evidence="12">
    <location>
        <begin position="94"/>
        <end position="95"/>
    </location>
</feature>
<dbReference type="PRINTS" id="PR00726">
    <property type="entry name" value="LEXASERPTASE"/>
</dbReference>
<evidence type="ECO:0000256" key="5">
    <source>
        <dbReference type="ARBA" id="ARBA00022801"/>
    </source>
</evidence>
<dbReference type="InterPro" id="IPR006199">
    <property type="entry name" value="LexA_DNA-bd_dom"/>
</dbReference>
<dbReference type="GO" id="GO:0009432">
    <property type="term" value="P:SOS response"/>
    <property type="evidence" value="ECO:0007669"/>
    <property type="project" value="UniProtKB-UniRule"/>
</dbReference>
<dbReference type="InterPro" id="IPR015927">
    <property type="entry name" value="Peptidase_S24_S26A/B/C"/>
</dbReference>
<dbReference type="InterPro" id="IPR039418">
    <property type="entry name" value="LexA-like"/>
</dbReference>
<evidence type="ECO:0000313" key="17">
    <source>
        <dbReference type="Proteomes" id="UP000534783"/>
    </source>
</evidence>
<organism evidence="16 17">
    <name type="scientific">Candidatus Manganitrophus noduliformans</name>
    <dbReference type="NCBI Taxonomy" id="2606439"/>
    <lineage>
        <taxon>Bacteria</taxon>
        <taxon>Pseudomonadati</taxon>
        <taxon>Nitrospirota</taxon>
        <taxon>Nitrospiria</taxon>
        <taxon>Candidatus Troglogloeales</taxon>
        <taxon>Candidatus Manganitrophaceae</taxon>
        <taxon>Candidatus Manganitrophus</taxon>
    </lineage>
</organism>
<evidence type="ECO:0000256" key="9">
    <source>
        <dbReference type="ARBA" id="ARBA00023163"/>
    </source>
</evidence>
<accession>A0A7X6DNS3</accession>
<keyword evidence="9 12" id="KW-0804">Transcription</keyword>
<feature type="active site" description="For autocatalytic cleavage activity" evidence="12">
    <location>
        <position position="129"/>
    </location>
</feature>
<dbReference type="CDD" id="cd06529">
    <property type="entry name" value="S24_LexA-like"/>
    <property type="match status" value="1"/>
</dbReference>
<feature type="DNA-binding region" description="H-T-H motif" evidence="12">
    <location>
        <begin position="28"/>
        <end position="48"/>
    </location>
</feature>
<dbReference type="GO" id="GO:0045892">
    <property type="term" value="P:negative regulation of DNA-templated transcription"/>
    <property type="evidence" value="ECO:0007669"/>
    <property type="project" value="UniProtKB-UniRule"/>
</dbReference>
<keyword evidence="10 12" id="KW-0234">DNA repair</keyword>
<dbReference type="SUPFAM" id="SSF46785">
    <property type="entry name" value="Winged helix' DNA-binding domain"/>
    <property type="match status" value="1"/>
</dbReference>
<sequence>MDTITARQQEILTFIQQTVEQKGYPPSLREIAGHFGMVGTRGAFKHVAALIRKGHLRKGQGARALEVISQSQTARAVQSKSAGRAIPILGRVAAGQPILAEENLLGHLTVDPSLVRGREAFLLKVKGESMRDAGILDGDLVLVKRQADADSGEIVVAMVEGEATVKRLIKKKKNLILQPENTDFDPIVITEKDASFQILGKVVSLIRPVV</sequence>
<keyword evidence="3 12" id="KW-0235">DNA replication</keyword>
<feature type="domain" description="LexA repressor DNA-binding" evidence="15">
    <location>
        <begin position="1"/>
        <end position="61"/>
    </location>
</feature>
<dbReference type="Gene3D" id="1.10.10.10">
    <property type="entry name" value="Winged helix-like DNA-binding domain superfamily/Winged helix DNA-binding domain"/>
    <property type="match status" value="1"/>
</dbReference>
<comment type="catalytic activity">
    <reaction evidence="12">
        <text>Hydrolysis of Ala-|-Gly bond in repressor LexA.</text>
        <dbReference type="EC" id="3.4.21.88"/>
    </reaction>
</comment>
<evidence type="ECO:0000256" key="7">
    <source>
        <dbReference type="ARBA" id="ARBA00023015"/>
    </source>
</evidence>
<name>A0A7X6DNS3_9BACT</name>
<comment type="similarity">
    <text evidence="1 12 13">Belongs to the peptidase S24 family.</text>
</comment>
<comment type="caution">
    <text evidence="16">The sequence shown here is derived from an EMBL/GenBank/DDBJ whole genome shotgun (WGS) entry which is preliminary data.</text>
</comment>
<evidence type="ECO:0000256" key="12">
    <source>
        <dbReference type="HAMAP-Rule" id="MF_00015"/>
    </source>
</evidence>
<dbReference type="GO" id="GO:0003677">
    <property type="term" value="F:DNA binding"/>
    <property type="evidence" value="ECO:0007669"/>
    <property type="project" value="UniProtKB-UniRule"/>
</dbReference>
<evidence type="ECO:0000256" key="2">
    <source>
        <dbReference type="ARBA" id="ARBA00022491"/>
    </source>
</evidence>
<dbReference type="RefSeq" id="WP_168058747.1">
    <property type="nucleotide sequence ID" value="NZ_VTOW01000001.1"/>
</dbReference>
<keyword evidence="6 12" id="KW-0068">Autocatalytic cleavage</keyword>
<dbReference type="GO" id="GO:0006508">
    <property type="term" value="P:proteolysis"/>
    <property type="evidence" value="ECO:0007669"/>
    <property type="project" value="InterPro"/>
</dbReference>
<keyword evidence="17" id="KW-1185">Reference proteome</keyword>
<dbReference type="Proteomes" id="UP000534783">
    <property type="component" value="Unassembled WGS sequence"/>
</dbReference>
<evidence type="ECO:0000259" key="14">
    <source>
        <dbReference type="Pfam" id="PF00717"/>
    </source>
</evidence>
<evidence type="ECO:0000256" key="13">
    <source>
        <dbReference type="RuleBase" id="RU003991"/>
    </source>
</evidence>
<dbReference type="NCBIfam" id="TIGR00498">
    <property type="entry name" value="lexA"/>
    <property type="match status" value="1"/>
</dbReference>
<dbReference type="PANTHER" id="PTHR33516">
    <property type="entry name" value="LEXA REPRESSOR"/>
    <property type="match status" value="1"/>
</dbReference>
<evidence type="ECO:0000256" key="3">
    <source>
        <dbReference type="ARBA" id="ARBA00022705"/>
    </source>
</evidence>
<keyword evidence="7 12" id="KW-0805">Transcription regulation</keyword>
<evidence type="ECO:0000256" key="6">
    <source>
        <dbReference type="ARBA" id="ARBA00022813"/>
    </source>
</evidence>
<keyword evidence="5 12" id="KW-0378">Hydrolase</keyword>
<protein>
    <recommendedName>
        <fullName evidence="12">LexA repressor</fullName>
        <ecNumber evidence="12">3.4.21.88</ecNumber>
    </recommendedName>
</protein>
<evidence type="ECO:0000259" key="15">
    <source>
        <dbReference type="Pfam" id="PF01726"/>
    </source>
</evidence>
<dbReference type="GO" id="GO:0004252">
    <property type="term" value="F:serine-type endopeptidase activity"/>
    <property type="evidence" value="ECO:0007669"/>
    <property type="project" value="UniProtKB-UniRule"/>
</dbReference>
<keyword evidence="8 12" id="KW-0238">DNA-binding</keyword>
<dbReference type="FunFam" id="2.10.109.10:FF:000001">
    <property type="entry name" value="LexA repressor"/>
    <property type="match status" value="1"/>
</dbReference>
<feature type="active site" description="For autocatalytic cleavage activity" evidence="12">
    <location>
        <position position="166"/>
    </location>
</feature>
<comment type="subunit">
    <text evidence="12">Homodimer.</text>
</comment>
<dbReference type="SUPFAM" id="SSF51306">
    <property type="entry name" value="LexA/Signal peptidase"/>
    <property type="match status" value="1"/>
</dbReference>
<dbReference type="InterPro" id="IPR006200">
    <property type="entry name" value="LexA"/>
</dbReference>
<evidence type="ECO:0000256" key="4">
    <source>
        <dbReference type="ARBA" id="ARBA00022763"/>
    </source>
</evidence>
<dbReference type="Pfam" id="PF01726">
    <property type="entry name" value="LexA_DNA_bind"/>
    <property type="match status" value="1"/>
</dbReference>
<dbReference type="AlphaFoldDB" id="A0A7X6DNS3"/>
<dbReference type="InterPro" id="IPR006197">
    <property type="entry name" value="Peptidase_S24_LexA"/>
</dbReference>
<dbReference type="InterPro" id="IPR036388">
    <property type="entry name" value="WH-like_DNA-bd_sf"/>
</dbReference>
<keyword evidence="2 12" id="KW-0678">Repressor</keyword>
<feature type="domain" description="Peptidase S24/S26A/S26B/S26C" evidence="14">
    <location>
        <begin position="87"/>
        <end position="203"/>
    </location>
</feature>
<evidence type="ECO:0000256" key="10">
    <source>
        <dbReference type="ARBA" id="ARBA00023204"/>
    </source>
</evidence>
<dbReference type="Gene3D" id="2.10.109.10">
    <property type="entry name" value="Umud Fragment, subunit A"/>
    <property type="match status" value="1"/>
</dbReference>
<dbReference type="GO" id="GO:0006281">
    <property type="term" value="P:DNA repair"/>
    <property type="evidence" value="ECO:0007669"/>
    <property type="project" value="UniProtKB-UniRule"/>
</dbReference>
<reference evidence="16 17" key="1">
    <citation type="journal article" date="2020" name="Nature">
        <title>Bacterial chemolithoautotrophy via manganese oxidation.</title>
        <authorList>
            <person name="Yu H."/>
            <person name="Leadbetter J.R."/>
        </authorList>
    </citation>
    <scope>NUCLEOTIDE SEQUENCE [LARGE SCALE GENOMIC DNA]</scope>
    <source>
        <strain evidence="16 17">Mn-1</strain>
    </source>
</reference>
<evidence type="ECO:0000313" key="16">
    <source>
        <dbReference type="EMBL" id="NKE70502.1"/>
    </source>
</evidence>
<dbReference type="Pfam" id="PF00717">
    <property type="entry name" value="Peptidase_S24"/>
    <property type="match status" value="1"/>
</dbReference>
<dbReference type="EC" id="3.4.21.88" evidence="12"/>